<gene>
    <name evidence="14" type="ORF">DMN91_005997</name>
</gene>
<dbReference type="Pfam" id="PF00320">
    <property type="entry name" value="GATA"/>
    <property type="match status" value="2"/>
</dbReference>
<sequence length="939" mass="102168">MKRRRSDDDAKPAAKYRHREYLLIEYVGAMEPASQTVREPVIKQEEEGEVIKNNEDVIEHEVGQQQEQQQQQAQQQQQQLPYVPNSEEVGEENGVGVLEAGQPEMENGAMVEPSGVEAVAIAVAAATADNPVDQDPNVTYTLHDLGYHPAQIIHESFGGGDMREEQQQQQQQVPQPPHQSHHHHQQPPQQQHHHQQAQQYVQLGAREVPVPEGGDNRHPAEASVAPEGRRASSHMPHCTMHRYGTETLSPTTTEHHHQSQQHHHHLSELHHAALSSAHRHLDEQQQQQQQLHHHQDTDVEDVDRGVSGITAAMRGARGDYLGVLFPNLANLSNGPASSNGGGNHHHHHHHASHHLDEVLSEEPYLQHQIRGGSGGGGASSAGAPTGDVSPTMRTVGGSPSSSHSPHDDQALSSPHRGQAQEAGYSPTDQSRLHTFAHLTALQPPPSVQTSHGLQEAERVSDQLYMDSIYSHHAAAGTPHHHQEQHEQVASAPHSPSGPLSSSLYRSMSGVSTMGTGTGAGAGYALPYMNSPTELTSPSQLWNTQVSGLSTGLPISEDYSSKASSTVPHQSLPAFSQPFGARTNFRGYSPPYSSSQQSTGGTVSAEASGSWTYASPTSDPLTTQYGAPSRRQTVNPTTPTQLSAAASLTAMHNIEAEYYTEGRECVNCGAISTPLWRRDGTGHYLCNACGLYHKMNGMNRPLVKQPRRLSASRRVGLSCSNCETTMTSLWRRNSVGEPVCNACGLYYKLHGVNRPSTMKKDSIQTRKRKPKGGMKTSDTPLSTNVAQCANNNNNNNNSVKLEPDTYRDLRMAHSGGVSVTHAVTYANSFFDNAQSSSRIVSYQANPTLYYDMITSQQQQQQQQQPHQQLLENHSPKIECPSPPCATRSPGMVSAGQSPDHHQLTSPHIVTLGSPSTSPTGSKIMLDNGHLERPTVVSISS</sequence>
<organism evidence="14 15">
    <name type="scientific">Ooceraea biroi</name>
    <name type="common">Clonal raider ant</name>
    <name type="synonym">Cerapachys biroi</name>
    <dbReference type="NCBI Taxonomy" id="2015173"/>
    <lineage>
        <taxon>Eukaryota</taxon>
        <taxon>Metazoa</taxon>
        <taxon>Ecdysozoa</taxon>
        <taxon>Arthropoda</taxon>
        <taxon>Hexapoda</taxon>
        <taxon>Insecta</taxon>
        <taxon>Pterygota</taxon>
        <taxon>Neoptera</taxon>
        <taxon>Endopterygota</taxon>
        <taxon>Hymenoptera</taxon>
        <taxon>Apocrita</taxon>
        <taxon>Aculeata</taxon>
        <taxon>Formicoidea</taxon>
        <taxon>Formicidae</taxon>
        <taxon>Dorylinae</taxon>
        <taxon>Ooceraea</taxon>
    </lineage>
</organism>
<dbReference type="SUPFAM" id="SSF57716">
    <property type="entry name" value="Glucocorticoid receptor-like (DNA-binding domain)"/>
    <property type="match status" value="2"/>
</dbReference>
<proteinExistence type="predicted"/>
<comment type="subcellular location">
    <subcellularLocation>
        <location evidence="1">Nucleus</location>
    </subcellularLocation>
</comment>
<feature type="region of interest" description="Disordered" evidence="12">
    <location>
        <begin position="335"/>
        <end position="427"/>
    </location>
</feature>
<comment type="caution">
    <text evidence="14">The sequence shown here is derived from an EMBL/GenBank/DDBJ whole genome shotgun (WGS) entry which is preliminary data.</text>
</comment>
<feature type="compositionally biased region" description="Low complexity" evidence="12">
    <location>
        <begin position="587"/>
        <end position="601"/>
    </location>
</feature>
<dbReference type="InterPro" id="IPR000679">
    <property type="entry name" value="Znf_GATA"/>
</dbReference>
<protein>
    <recommendedName>
        <fullName evidence="13">GATA-type domain-containing protein</fullName>
    </recommendedName>
</protein>
<dbReference type="PROSITE" id="PS00344">
    <property type="entry name" value="GATA_ZN_FINGER_1"/>
    <property type="match status" value="2"/>
</dbReference>
<dbReference type="GO" id="GO:0008270">
    <property type="term" value="F:zinc ion binding"/>
    <property type="evidence" value="ECO:0007669"/>
    <property type="project" value="UniProtKB-KW"/>
</dbReference>
<feature type="compositionally biased region" description="Low complexity" evidence="12">
    <location>
        <begin position="64"/>
        <end position="79"/>
    </location>
</feature>
<keyword evidence="3" id="KW-0677">Repeat</keyword>
<evidence type="ECO:0000256" key="1">
    <source>
        <dbReference type="ARBA" id="ARBA00004123"/>
    </source>
</evidence>
<dbReference type="PANTHER" id="PTHR10071">
    <property type="entry name" value="TRANSCRIPTION FACTOR GATA FAMILY MEMBER"/>
    <property type="match status" value="1"/>
</dbReference>
<keyword evidence="6" id="KW-0805">Transcription regulation</keyword>
<dbReference type="GO" id="GO:0045165">
    <property type="term" value="P:cell fate commitment"/>
    <property type="evidence" value="ECO:0007669"/>
    <property type="project" value="TreeGrafter"/>
</dbReference>
<feature type="compositionally biased region" description="Basic residues" evidence="12">
    <location>
        <begin position="179"/>
        <end position="195"/>
    </location>
</feature>
<feature type="region of interest" description="Disordered" evidence="12">
    <location>
        <begin position="585"/>
        <end position="637"/>
    </location>
</feature>
<dbReference type="Proteomes" id="UP000279307">
    <property type="component" value="Chromosome 6"/>
</dbReference>
<evidence type="ECO:0000256" key="7">
    <source>
        <dbReference type="ARBA" id="ARBA00023125"/>
    </source>
</evidence>
<feature type="compositionally biased region" description="Low complexity" evidence="12">
    <location>
        <begin position="855"/>
        <end position="867"/>
    </location>
</feature>
<keyword evidence="4 11" id="KW-0863">Zinc-finger</keyword>
<dbReference type="FunFam" id="3.30.50.10:FF:000001">
    <property type="entry name" value="GATA transcription factor (GATAd)"/>
    <property type="match status" value="1"/>
</dbReference>
<dbReference type="InterPro" id="IPR013088">
    <property type="entry name" value="Znf_NHR/GATA"/>
</dbReference>
<evidence type="ECO:0000313" key="14">
    <source>
        <dbReference type="EMBL" id="RLU21624.1"/>
    </source>
</evidence>
<dbReference type="Gene3D" id="3.30.50.10">
    <property type="entry name" value="Erythroid Transcription Factor GATA-1, subunit A"/>
    <property type="match status" value="2"/>
</dbReference>
<keyword evidence="7" id="KW-0238">DNA-binding</keyword>
<feature type="domain" description="GATA-type" evidence="13">
    <location>
        <begin position="658"/>
        <end position="712"/>
    </location>
</feature>
<dbReference type="EMBL" id="QOIP01000006">
    <property type="protein sequence ID" value="RLU21624.1"/>
    <property type="molecule type" value="Genomic_DNA"/>
</dbReference>
<feature type="compositionally biased region" description="Basic residues" evidence="12">
    <location>
        <begin position="343"/>
        <end position="352"/>
    </location>
</feature>
<feature type="region of interest" description="Disordered" evidence="12">
    <location>
        <begin position="756"/>
        <end position="783"/>
    </location>
</feature>
<dbReference type="GO" id="GO:0005634">
    <property type="term" value="C:nucleus"/>
    <property type="evidence" value="ECO:0007669"/>
    <property type="project" value="UniProtKB-SubCell"/>
</dbReference>
<dbReference type="GO" id="GO:0000981">
    <property type="term" value="F:DNA-binding transcription factor activity, RNA polymerase II-specific"/>
    <property type="evidence" value="ECO:0007669"/>
    <property type="project" value="TreeGrafter"/>
</dbReference>
<reference evidence="14 15" key="1">
    <citation type="journal article" date="2018" name="Genome Res.">
        <title>The genomic architecture and molecular evolution of ant odorant receptors.</title>
        <authorList>
            <person name="McKenzie S.K."/>
            <person name="Kronauer D.J.C."/>
        </authorList>
    </citation>
    <scope>NUCLEOTIDE SEQUENCE [LARGE SCALE GENOMIC DNA]</scope>
    <source>
        <strain evidence="14">Clonal line C1</strain>
    </source>
</reference>
<evidence type="ECO:0000256" key="9">
    <source>
        <dbReference type="ARBA" id="ARBA00023163"/>
    </source>
</evidence>
<keyword evidence="9" id="KW-0804">Transcription</keyword>
<feature type="compositionally biased region" description="Polar residues" evidence="12">
    <location>
        <begin position="604"/>
        <end position="637"/>
    </location>
</feature>
<feature type="domain" description="GATA-type" evidence="13">
    <location>
        <begin position="712"/>
        <end position="765"/>
    </location>
</feature>
<keyword evidence="8" id="KW-0010">Activator</keyword>
<evidence type="ECO:0000256" key="2">
    <source>
        <dbReference type="ARBA" id="ARBA00022723"/>
    </source>
</evidence>
<evidence type="ECO:0000256" key="6">
    <source>
        <dbReference type="ARBA" id="ARBA00023015"/>
    </source>
</evidence>
<feature type="region of interest" description="Disordered" evidence="12">
    <location>
        <begin position="855"/>
        <end position="903"/>
    </location>
</feature>
<evidence type="ECO:0000256" key="4">
    <source>
        <dbReference type="ARBA" id="ARBA00022771"/>
    </source>
</evidence>
<dbReference type="OrthoDB" id="2162994at2759"/>
<keyword evidence="2" id="KW-0479">Metal-binding</keyword>
<evidence type="ECO:0000256" key="10">
    <source>
        <dbReference type="ARBA" id="ARBA00023242"/>
    </source>
</evidence>
<feature type="region of interest" description="Disordered" evidence="12">
    <location>
        <begin position="160"/>
        <end position="302"/>
    </location>
</feature>
<dbReference type="PRINTS" id="PR00619">
    <property type="entry name" value="GATAZNFINGER"/>
</dbReference>
<dbReference type="AlphaFoldDB" id="A0A3L8DMH0"/>
<dbReference type="SMART" id="SM00401">
    <property type="entry name" value="ZnF_GATA"/>
    <property type="match status" value="2"/>
</dbReference>
<dbReference type="PROSITE" id="PS50114">
    <property type="entry name" value="GATA_ZN_FINGER_2"/>
    <property type="match status" value="2"/>
</dbReference>
<evidence type="ECO:0000313" key="15">
    <source>
        <dbReference type="Proteomes" id="UP000279307"/>
    </source>
</evidence>
<evidence type="ECO:0000259" key="13">
    <source>
        <dbReference type="PROSITE" id="PS50114"/>
    </source>
</evidence>
<evidence type="ECO:0000256" key="11">
    <source>
        <dbReference type="PROSITE-ProRule" id="PRU00094"/>
    </source>
</evidence>
<accession>A0A3L8DMH0</accession>
<evidence type="ECO:0000256" key="8">
    <source>
        <dbReference type="ARBA" id="ARBA00023159"/>
    </source>
</evidence>
<dbReference type="GO" id="GO:0000122">
    <property type="term" value="P:negative regulation of transcription by RNA polymerase II"/>
    <property type="evidence" value="ECO:0007669"/>
    <property type="project" value="TreeGrafter"/>
</dbReference>
<name>A0A3L8DMH0_OOCBI</name>
<dbReference type="InterPro" id="IPR039355">
    <property type="entry name" value="Transcription_factor_GATA"/>
</dbReference>
<feature type="region of interest" description="Disordered" evidence="12">
    <location>
        <begin position="558"/>
        <end position="577"/>
    </location>
</feature>
<feature type="compositionally biased region" description="Low complexity" evidence="12">
    <location>
        <begin position="490"/>
        <end position="501"/>
    </location>
</feature>
<dbReference type="FunFam" id="3.30.50.10:FF:000032">
    <property type="entry name" value="Transcription factor GATA-3"/>
    <property type="match status" value="1"/>
</dbReference>
<dbReference type="PANTHER" id="PTHR10071:SF337">
    <property type="entry name" value="GATA-BINDING FACTOR A"/>
    <property type="match status" value="1"/>
</dbReference>
<feature type="compositionally biased region" description="Basic and acidic residues" evidence="12">
    <location>
        <begin position="40"/>
        <end position="62"/>
    </location>
</feature>
<feature type="region of interest" description="Disordered" evidence="12">
    <location>
        <begin position="34"/>
        <end position="81"/>
    </location>
</feature>
<evidence type="ECO:0000256" key="12">
    <source>
        <dbReference type="SAM" id="MobiDB-lite"/>
    </source>
</evidence>
<evidence type="ECO:0000256" key="3">
    <source>
        <dbReference type="ARBA" id="ARBA00022737"/>
    </source>
</evidence>
<dbReference type="GO" id="GO:0045944">
    <property type="term" value="P:positive regulation of transcription by RNA polymerase II"/>
    <property type="evidence" value="ECO:0007669"/>
    <property type="project" value="TreeGrafter"/>
</dbReference>
<evidence type="ECO:0000256" key="5">
    <source>
        <dbReference type="ARBA" id="ARBA00022833"/>
    </source>
</evidence>
<dbReference type="CDD" id="cd00202">
    <property type="entry name" value="ZnF_GATA"/>
    <property type="match status" value="2"/>
</dbReference>
<keyword evidence="5" id="KW-0862">Zinc</keyword>
<feature type="region of interest" description="Disordered" evidence="12">
    <location>
        <begin position="474"/>
        <end position="501"/>
    </location>
</feature>
<dbReference type="GO" id="GO:0000978">
    <property type="term" value="F:RNA polymerase II cis-regulatory region sequence-specific DNA binding"/>
    <property type="evidence" value="ECO:0007669"/>
    <property type="project" value="TreeGrafter"/>
</dbReference>
<keyword evidence="10" id="KW-0539">Nucleus</keyword>